<comment type="caution">
    <text evidence="1">The sequence shown here is derived from an EMBL/GenBank/DDBJ whole genome shotgun (WGS) entry which is preliminary data.</text>
</comment>
<feature type="non-terminal residue" evidence="1">
    <location>
        <position position="40"/>
    </location>
</feature>
<reference evidence="1 2" key="1">
    <citation type="journal article" date="2018" name="Front. Plant Sci.">
        <title>Red Clover (Trifolium pratense) and Zigzag Clover (T. medium) - A Picture of Genomic Similarities and Differences.</title>
        <authorList>
            <person name="Dluhosova J."/>
            <person name="Istvanek J."/>
            <person name="Nedelnik J."/>
            <person name="Repkova J."/>
        </authorList>
    </citation>
    <scope>NUCLEOTIDE SEQUENCE [LARGE SCALE GENOMIC DNA]</scope>
    <source>
        <strain evidence="2">cv. 10/8</strain>
        <tissue evidence="1">Leaf</tissue>
    </source>
</reference>
<protein>
    <submittedName>
        <fullName evidence="1">Uncharacterized protein</fullName>
    </submittedName>
</protein>
<dbReference type="Proteomes" id="UP000265520">
    <property type="component" value="Unassembled WGS sequence"/>
</dbReference>
<proteinExistence type="predicted"/>
<evidence type="ECO:0000313" key="2">
    <source>
        <dbReference type="Proteomes" id="UP000265520"/>
    </source>
</evidence>
<organism evidence="1 2">
    <name type="scientific">Trifolium medium</name>
    <dbReference type="NCBI Taxonomy" id="97028"/>
    <lineage>
        <taxon>Eukaryota</taxon>
        <taxon>Viridiplantae</taxon>
        <taxon>Streptophyta</taxon>
        <taxon>Embryophyta</taxon>
        <taxon>Tracheophyta</taxon>
        <taxon>Spermatophyta</taxon>
        <taxon>Magnoliopsida</taxon>
        <taxon>eudicotyledons</taxon>
        <taxon>Gunneridae</taxon>
        <taxon>Pentapetalae</taxon>
        <taxon>rosids</taxon>
        <taxon>fabids</taxon>
        <taxon>Fabales</taxon>
        <taxon>Fabaceae</taxon>
        <taxon>Papilionoideae</taxon>
        <taxon>50 kb inversion clade</taxon>
        <taxon>NPAAA clade</taxon>
        <taxon>Hologalegina</taxon>
        <taxon>IRL clade</taxon>
        <taxon>Trifolieae</taxon>
        <taxon>Trifolium</taxon>
    </lineage>
</organism>
<sequence length="40" mass="4446">MEPATREAQLVKDATAVMRLMETALVLNGEETCPISELRK</sequence>
<accession>A0A392SNF7</accession>
<name>A0A392SNF7_9FABA</name>
<keyword evidence="2" id="KW-1185">Reference proteome</keyword>
<evidence type="ECO:0000313" key="1">
    <source>
        <dbReference type="EMBL" id="MCI49952.1"/>
    </source>
</evidence>
<dbReference type="EMBL" id="LXQA010409218">
    <property type="protein sequence ID" value="MCI49952.1"/>
    <property type="molecule type" value="Genomic_DNA"/>
</dbReference>
<dbReference type="AlphaFoldDB" id="A0A392SNF7"/>